<keyword evidence="1" id="KW-0175">Coiled coil</keyword>
<accession>A0A9R1VIG9</accession>
<evidence type="ECO:0000256" key="1">
    <source>
        <dbReference type="SAM" id="Coils"/>
    </source>
</evidence>
<proteinExistence type="predicted"/>
<dbReference type="SUPFAM" id="SSF54160">
    <property type="entry name" value="Chromo domain-like"/>
    <property type="match status" value="1"/>
</dbReference>
<dbReference type="PANTHER" id="PTHR46148">
    <property type="entry name" value="CHROMO DOMAIN-CONTAINING PROTEIN"/>
    <property type="match status" value="1"/>
</dbReference>
<keyword evidence="4" id="KW-1185">Reference proteome</keyword>
<dbReference type="Proteomes" id="UP000235145">
    <property type="component" value="Unassembled WGS sequence"/>
</dbReference>
<name>A0A9R1VIG9_LACSA</name>
<gene>
    <name evidence="3" type="ORF">LSAT_V11C500278620</name>
</gene>
<feature type="coiled-coil region" evidence="1">
    <location>
        <begin position="31"/>
        <end position="58"/>
    </location>
</feature>
<sequence length="193" mass="22428">MPFLVLYGRDPPHLVYYGKVKTVVGTVEQYLEERDRMLQELKRNLLKAQQQMKTHADGYRRNENFAAGDRVYLKLRPYQQRTVARQVNEKLAPRYFGPFEVLEKIGLVAYRLLLPNTARIHNVFHVSQLKHAIGNRVATPNLPAILTEEMEVLLQPEVVEGVREGGRDKEVLTRWQGLPEYEATWEEFVVLNG</sequence>
<dbReference type="PANTHER" id="PTHR46148:SF52">
    <property type="entry name" value="OS04G0603800 PROTEIN"/>
    <property type="match status" value="1"/>
</dbReference>
<evidence type="ECO:0000313" key="3">
    <source>
        <dbReference type="EMBL" id="KAJ0206941.1"/>
    </source>
</evidence>
<organism evidence="3 4">
    <name type="scientific">Lactuca sativa</name>
    <name type="common">Garden lettuce</name>
    <dbReference type="NCBI Taxonomy" id="4236"/>
    <lineage>
        <taxon>Eukaryota</taxon>
        <taxon>Viridiplantae</taxon>
        <taxon>Streptophyta</taxon>
        <taxon>Embryophyta</taxon>
        <taxon>Tracheophyta</taxon>
        <taxon>Spermatophyta</taxon>
        <taxon>Magnoliopsida</taxon>
        <taxon>eudicotyledons</taxon>
        <taxon>Gunneridae</taxon>
        <taxon>Pentapetalae</taxon>
        <taxon>asterids</taxon>
        <taxon>campanulids</taxon>
        <taxon>Asterales</taxon>
        <taxon>Asteraceae</taxon>
        <taxon>Cichorioideae</taxon>
        <taxon>Cichorieae</taxon>
        <taxon>Lactucinae</taxon>
        <taxon>Lactuca</taxon>
    </lineage>
</organism>
<evidence type="ECO:0000259" key="2">
    <source>
        <dbReference type="Pfam" id="PF24626"/>
    </source>
</evidence>
<evidence type="ECO:0000313" key="4">
    <source>
        <dbReference type="Proteomes" id="UP000235145"/>
    </source>
</evidence>
<dbReference type="Pfam" id="PF24626">
    <property type="entry name" value="SH3_Tf2-1"/>
    <property type="match status" value="1"/>
</dbReference>
<comment type="caution">
    <text evidence="3">The sequence shown here is derived from an EMBL/GenBank/DDBJ whole genome shotgun (WGS) entry which is preliminary data.</text>
</comment>
<dbReference type="InterPro" id="IPR056924">
    <property type="entry name" value="SH3_Tf2-1"/>
</dbReference>
<reference evidence="3 4" key="1">
    <citation type="journal article" date="2017" name="Nat. Commun.">
        <title>Genome assembly with in vitro proximity ligation data and whole-genome triplication in lettuce.</title>
        <authorList>
            <person name="Reyes-Chin-Wo S."/>
            <person name="Wang Z."/>
            <person name="Yang X."/>
            <person name="Kozik A."/>
            <person name="Arikit S."/>
            <person name="Song C."/>
            <person name="Xia L."/>
            <person name="Froenicke L."/>
            <person name="Lavelle D.O."/>
            <person name="Truco M.J."/>
            <person name="Xia R."/>
            <person name="Zhu S."/>
            <person name="Xu C."/>
            <person name="Xu H."/>
            <person name="Xu X."/>
            <person name="Cox K."/>
            <person name="Korf I."/>
            <person name="Meyers B.C."/>
            <person name="Michelmore R.W."/>
        </authorList>
    </citation>
    <scope>NUCLEOTIDE SEQUENCE [LARGE SCALE GENOMIC DNA]</scope>
    <source>
        <strain evidence="4">cv. Salinas</strain>
        <tissue evidence="3">Seedlings</tissue>
    </source>
</reference>
<dbReference type="EMBL" id="NBSK02000005">
    <property type="protein sequence ID" value="KAJ0206941.1"/>
    <property type="molecule type" value="Genomic_DNA"/>
</dbReference>
<feature type="domain" description="Tf2-1-like SH3-like" evidence="2">
    <location>
        <begin position="68"/>
        <end position="131"/>
    </location>
</feature>
<dbReference type="InterPro" id="IPR016197">
    <property type="entry name" value="Chromo-like_dom_sf"/>
</dbReference>
<dbReference type="AlphaFoldDB" id="A0A9R1VIG9"/>
<protein>
    <recommendedName>
        <fullName evidence="2">Tf2-1-like SH3-like domain-containing protein</fullName>
    </recommendedName>
</protein>